<dbReference type="EMBL" id="UYRS01000712">
    <property type="protein sequence ID" value="VDK23904.1"/>
    <property type="molecule type" value="Genomic_DNA"/>
</dbReference>
<organism evidence="3">
    <name type="scientific">Taenia asiatica</name>
    <name type="common">Asian tapeworm</name>
    <dbReference type="NCBI Taxonomy" id="60517"/>
    <lineage>
        <taxon>Eukaryota</taxon>
        <taxon>Metazoa</taxon>
        <taxon>Spiralia</taxon>
        <taxon>Lophotrochozoa</taxon>
        <taxon>Platyhelminthes</taxon>
        <taxon>Cestoda</taxon>
        <taxon>Eucestoda</taxon>
        <taxon>Cyclophyllidea</taxon>
        <taxon>Taeniidae</taxon>
        <taxon>Taenia</taxon>
    </lineage>
</organism>
<keyword evidence="2" id="KW-1185">Reference proteome</keyword>
<dbReference type="AlphaFoldDB" id="A0A0R3VWW2"/>
<sequence>MRFAEAQTCTCNGRLLVSIYEAGSVQLGYAYGQADEVDPLFLDEETSNAYLTIVKICAAAWWCGDCVATPILHASRRQADAKQALTCSAGVSQVKTSSCASASRSLLCLRVDSHCRENRKQRIECKPQRSPRLIPKDELQPSVSVYEVTKEGGLNRNGKEIGEGVEALC</sequence>
<name>A0A0R3VWW2_TAEAS</name>
<evidence type="ECO:0000313" key="3">
    <source>
        <dbReference type="WBParaSite" id="TASK_0000190601-mRNA-1"/>
    </source>
</evidence>
<evidence type="ECO:0000313" key="2">
    <source>
        <dbReference type="Proteomes" id="UP000282613"/>
    </source>
</evidence>
<dbReference type="WBParaSite" id="TASK_0000190601-mRNA-1">
    <property type="protein sequence ID" value="TASK_0000190601-mRNA-1"/>
    <property type="gene ID" value="TASK_0000190601"/>
</dbReference>
<reference evidence="3" key="1">
    <citation type="submission" date="2017-02" db="UniProtKB">
        <authorList>
            <consortium name="WormBaseParasite"/>
        </authorList>
    </citation>
    <scope>IDENTIFICATION</scope>
</reference>
<dbReference type="Proteomes" id="UP000282613">
    <property type="component" value="Unassembled WGS sequence"/>
</dbReference>
<evidence type="ECO:0000313" key="1">
    <source>
        <dbReference type="EMBL" id="VDK23904.1"/>
    </source>
</evidence>
<protein>
    <submittedName>
        <fullName evidence="1 3">Uncharacterized protein</fullName>
    </submittedName>
</protein>
<accession>A0A0R3VWW2</accession>
<reference evidence="1 2" key="2">
    <citation type="submission" date="2018-11" db="EMBL/GenBank/DDBJ databases">
        <authorList>
            <consortium name="Pathogen Informatics"/>
        </authorList>
    </citation>
    <scope>NUCLEOTIDE SEQUENCE [LARGE SCALE GENOMIC DNA]</scope>
</reference>
<proteinExistence type="predicted"/>
<gene>
    <name evidence="1" type="ORF">TASK_LOCUS1907</name>
</gene>